<keyword evidence="1" id="KW-0472">Membrane</keyword>
<dbReference type="EnsemblPlants" id="OPUNC10G00930.1">
    <property type="protein sequence ID" value="OPUNC10G00930.1"/>
    <property type="gene ID" value="OPUNC10G00930"/>
</dbReference>
<keyword evidence="1" id="KW-1133">Transmembrane helix</keyword>
<evidence type="ECO:0000256" key="1">
    <source>
        <dbReference type="SAM" id="Phobius"/>
    </source>
</evidence>
<proteinExistence type="predicted"/>
<reference evidence="2" key="1">
    <citation type="submission" date="2015-04" db="UniProtKB">
        <authorList>
            <consortium name="EnsemblPlants"/>
        </authorList>
    </citation>
    <scope>IDENTIFICATION</scope>
</reference>
<organism evidence="2">
    <name type="scientific">Oryza punctata</name>
    <name type="common">Red rice</name>
    <dbReference type="NCBI Taxonomy" id="4537"/>
    <lineage>
        <taxon>Eukaryota</taxon>
        <taxon>Viridiplantae</taxon>
        <taxon>Streptophyta</taxon>
        <taxon>Embryophyta</taxon>
        <taxon>Tracheophyta</taxon>
        <taxon>Spermatophyta</taxon>
        <taxon>Magnoliopsida</taxon>
        <taxon>Liliopsida</taxon>
        <taxon>Poales</taxon>
        <taxon>Poaceae</taxon>
        <taxon>BOP clade</taxon>
        <taxon>Oryzoideae</taxon>
        <taxon>Oryzeae</taxon>
        <taxon>Oryzinae</taxon>
        <taxon>Oryza</taxon>
    </lineage>
</organism>
<dbReference type="HOGENOM" id="CLU_2282005_0_0_1"/>
<dbReference type="Proteomes" id="UP000026962">
    <property type="component" value="Chromosome 10"/>
</dbReference>
<name>A0A0E0M557_ORYPU</name>
<keyword evidence="3" id="KW-1185">Reference proteome</keyword>
<reference evidence="2" key="2">
    <citation type="submission" date="2018-05" db="EMBL/GenBank/DDBJ databases">
        <title>OpunRS2 (Oryza punctata Reference Sequence Version 2).</title>
        <authorList>
            <person name="Zhang J."/>
            <person name="Kudrna D."/>
            <person name="Lee S."/>
            <person name="Talag J."/>
            <person name="Welchert J."/>
            <person name="Wing R.A."/>
        </authorList>
    </citation>
    <scope>NUCLEOTIDE SEQUENCE [LARGE SCALE GENOMIC DNA]</scope>
</reference>
<sequence>MWGPTCQWLGYEAPPLAAWLTSSWIACASWESASGYAFGFTAAIFVCGSSAAGVGGGFGRRRRRGREGVTSGFRLTRRDMEGNGRFEQVKTLLRHTIIVEGT</sequence>
<accession>A0A0E0M557</accession>
<feature type="transmembrane region" description="Helical" evidence="1">
    <location>
        <begin position="36"/>
        <end position="58"/>
    </location>
</feature>
<dbReference type="Gramene" id="OPUNC10G00930.1">
    <property type="protein sequence ID" value="OPUNC10G00930.1"/>
    <property type="gene ID" value="OPUNC10G00930"/>
</dbReference>
<evidence type="ECO:0000313" key="3">
    <source>
        <dbReference type="Proteomes" id="UP000026962"/>
    </source>
</evidence>
<protein>
    <submittedName>
        <fullName evidence="2">Uncharacterized protein</fullName>
    </submittedName>
</protein>
<keyword evidence="1" id="KW-0812">Transmembrane</keyword>
<dbReference type="AlphaFoldDB" id="A0A0E0M557"/>
<evidence type="ECO:0000313" key="2">
    <source>
        <dbReference type="EnsemblPlants" id="OPUNC10G00930.1"/>
    </source>
</evidence>